<reference evidence="3 4" key="1">
    <citation type="submission" date="2011-06" db="EMBL/GenBank/DDBJ databases">
        <authorList>
            <person name="Muzny D."/>
            <person name="Qin X."/>
            <person name="Deng J."/>
            <person name="Jiang H."/>
            <person name="Liu Y."/>
            <person name="Qu J."/>
            <person name="Song X.-Z."/>
            <person name="Zhang L."/>
            <person name="Thornton R."/>
            <person name="Coyle M."/>
            <person name="Francisco L."/>
            <person name="Jackson L."/>
            <person name="Javaid M."/>
            <person name="Korchina V."/>
            <person name="Kovar C."/>
            <person name="Mata R."/>
            <person name="Mathew T."/>
            <person name="Ngo R."/>
            <person name="Nguyen L."/>
            <person name="Nguyen N."/>
            <person name="Okwuonu G."/>
            <person name="Ongeri F."/>
            <person name="Pham C."/>
            <person name="Simmons D."/>
            <person name="Wilczek-Boney K."/>
            <person name="Hale W."/>
            <person name="Jakkamsetti A."/>
            <person name="Pham P."/>
            <person name="Ruth R."/>
            <person name="San Lucas F."/>
            <person name="Warren J."/>
            <person name="Zhang J."/>
            <person name="Zhao Z."/>
            <person name="Zhou C."/>
            <person name="Zhu D."/>
            <person name="Lee S."/>
            <person name="Bess C."/>
            <person name="Blankenburg K."/>
            <person name="Forbes L."/>
            <person name="Fu Q."/>
            <person name="Gubbala S."/>
            <person name="Hirani K."/>
            <person name="Jayaseelan J.C."/>
            <person name="Lara F."/>
            <person name="Munidasa M."/>
            <person name="Palculict T."/>
            <person name="Patil S."/>
            <person name="Pu L.-L."/>
            <person name="Saada N."/>
            <person name="Tang L."/>
            <person name="Weissenberger G."/>
            <person name="Zhu Y."/>
            <person name="Hemphill L."/>
            <person name="Shang Y."/>
            <person name="Youmans B."/>
            <person name="Ayvaz T."/>
            <person name="Ross M."/>
            <person name="Santibanez J."/>
            <person name="Aqrawi P."/>
            <person name="Gross S."/>
            <person name="Joshi V."/>
            <person name="Fowler G."/>
            <person name="Nazareth L."/>
            <person name="Reid J."/>
            <person name="Worley K."/>
            <person name="Petrosino J."/>
            <person name="Highlander S."/>
            <person name="Gibbs R."/>
        </authorList>
    </citation>
    <scope>NUCLEOTIDE SEQUENCE [LARGE SCALE GENOMIC DNA]</scope>
    <source>
        <strain evidence="3 4">ATCC 29427</strain>
    </source>
</reference>
<feature type="transmembrane region" description="Helical" evidence="1">
    <location>
        <begin position="65"/>
        <end position="82"/>
    </location>
</feature>
<feature type="transmembrane region" description="Helical" evidence="1">
    <location>
        <begin position="230"/>
        <end position="248"/>
    </location>
</feature>
<gene>
    <name evidence="3" type="ORF">HMPREF9129_1485</name>
</gene>
<evidence type="ECO:0000256" key="1">
    <source>
        <dbReference type="SAM" id="Phobius"/>
    </source>
</evidence>
<keyword evidence="4" id="KW-1185">Reference proteome</keyword>
<organism evidence="3 4">
    <name type="scientific">Peptoniphilus indolicus ATCC 29427</name>
    <dbReference type="NCBI Taxonomy" id="997350"/>
    <lineage>
        <taxon>Bacteria</taxon>
        <taxon>Bacillati</taxon>
        <taxon>Bacillota</taxon>
        <taxon>Tissierellia</taxon>
        <taxon>Tissierellales</taxon>
        <taxon>Peptoniphilaceae</taxon>
        <taxon>Peptoniphilus</taxon>
    </lineage>
</organism>
<protein>
    <submittedName>
        <fullName evidence="3">CAAX amino protease</fullName>
    </submittedName>
</protein>
<dbReference type="HOGENOM" id="CLU_096490_0_0_9"/>
<evidence type="ECO:0000313" key="4">
    <source>
        <dbReference type="Proteomes" id="UP000003422"/>
    </source>
</evidence>
<evidence type="ECO:0000313" key="3">
    <source>
        <dbReference type="EMBL" id="EGY79404.1"/>
    </source>
</evidence>
<dbReference type="GO" id="GO:0004175">
    <property type="term" value="F:endopeptidase activity"/>
    <property type="evidence" value="ECO:0007669"/>
    <property type="project" value="UniProtKB-ARBA"/>
</dbReference>
<name>G4D505_9FIRM</name>
<dbReference type="Pfam" id="PF02517">
    <property type="entry name" value="Rce1-like"/>
    <property type="match status" value="1"/>
</dbReference>
<keyword evidence="3" id="KW-0378">Hydrolase</keyword>
<dbReference type="EMBL" id="AGBB01000143">
    <property type="protein sequence ID" value="EGY79404.1"/>
    <property type="molecule type" value="Genomic_DNA"/>
</dbReference>
<keyword evidence="1" id="KW-0472">Membrane</keyword>
<dbReference type="eggNOG" id="ENOG502ZAUA">
    <property type="taxonomic scope" value="Bacteria"/>
</dbReference>
<comment type="caution">
    <text evidence="3">The sequence shown here is derived from an EMBL/GenBank/DDBJ whole genome shotgun (WGS) entry which is preliminary data.</text>
</comment>
<feature type="transmembrane region" description="Helical" evidence="1">
    <location>
        <begin position="154"/>
        <end position="176"/>
    </location>
</feature>
<accession>G4D505</accession>
<evidence type="ECO:0000259" key="2">
    <source>
        <dbReference type="Pfam" id="PF02517"/>
    </source>
</evidence>
<feature type="transmembrane region" description="Helical" evidence="1">
    <location>
        <begin position="197"/>
        <end position="218"/>
    </location>
</feature>
<feature type="transmembrane region" description="Helical" evidence="1">
    <location>
        <begin position="21"/>
        <end position="45"/>
    </location>
</feature>
<dbReference type="STRING" id="997350.HMPREF9129_1485"/>
<keyword evidence="1" id="KW-1133">Transmembrane helix</keyword>
<feature type="transmembrane region" description="Helical" evidence="1">
    <location>
        <begin position="103"/>
        <end position="124"/>
    </location>
</feature>
<dbReference type="InterPro" id="IPR003675">
    <property type="entry name" value="Rce1/LyrA-like_dom"/>
</dbReference>
<dbReference type="GO" id="GO:0080120">
    <property type="term" value="P:CAAX-box protein maturation"/>
    <property type="evidence" value="ECO:0007669"/>
    <property type="project" value="UniProtKB-ARBA"/>
</dbReference>
<dbReference type="AlphaFoldDB" id="G4D505"/>
<keyword evidence="3" id="KW-0645">Protease</keyword>
<dbReference type="GO" id="GO:0006508">
    <property type="term" value="P:proteolysis"/>
    <property type="evidence" value="ECO:0007669"/>
    <property type="project" value="UniProtKB-KW"/>
</dbReference>
<proteinExistence type="predicted"/>
<sequence length="249" mass="29206">MRLNKMENLKTKREKINYLKWWDILIVTVIMFGYFIYSSISSFFYLPDPNTTQIPEFTTNMNWRALVFQFILLSIAFIYLYIRNFNFSQWKIKINLKSIAIGIALFIGVALIFDLYFTLVYSILPYPNTDNSVFYESETTNLLLSKLSTLDLSLIMYSILNGFYEEIFFLGICLSVEPDKRKYYFIYSLLIRYSFHTYQGNISALAIGLLVGGIYYLVYTKSKDKNLFPFFLAHAITDVFGAGIVSYFF</sequence>
<keyword evidence="1" id="KW-0812">Transmembrane</keyword>
<feature type="domain" description="CAAX prenyl protease 2/Lysostaphin resistance protein A-like" evidence="2">
    <location>
        <begin position="153"/>
        <end position="239"/>
    </location>
</feature>
<dbReference type="PATRIC" id="fig|997350.3.peg.1427"/>
<dbReference type="Proteomes" id="UP000003422">
    <property type="component" value="Unassembled WGS sequence"/>
</dbReference>